<protein>
    <recommendedName>
        <fullName evidence="6">HMA domain-containing protein</fullName>
    </recommendedName>
</protein>
<evidence type="ECO:0000313" key="8">
    <source>
        <dbReference type="Proteomes" id="UP001630127"/>
    </source>
</evidence>
<comment type="subcellular location">
    <subcellularLocation>
        <location evidence="1">Membrane</location>
        <topology evidence="1">Peripheral membrane protein</topology>
    </subcellularLocation>
</comment>
<dbReference type="Proteomes" id="UP001630127">
    <property type="component" value="Unassembled WGS sequence"/>
</dbReference>
<dbReference type="GO" id="GO:0016020">
    <property type="term" value="C:membrane"/>
    <property type="evidence" value="ECO:0007669"/>
    <property type="project" value="UniProtKB-SubCell"/>
</dbReference>
<dbReference type="GO" id="GO:0046872">
    <property type="term" value="F:metal ion binding"/>
    <property type="evidence" value="ECO:0007669"/>
    <property type="project" value="UniProtKB-KW"/>
</dbReference>
<dbReference type="PROSITE" id="PS50846">
    <property type="entry name" value="HMA_2"/>
    <property type="match status" value="1"/>
</dbReference>
<accession>A0ABD3A1A8</accession>
<evidence type="ECO:0000256" key="5">
    <source>
        <dbReference type="ARBA" id="ARBA00024045"/>
    </source>
</evidence>
<dbReference type="Gene3D" id="3.30.70.100">
    <property type="match status" value="1"/>
</dbReference>
<dbReference type="FunFam" id="3.30.70.100:FF:000008">
    <property type="entry name" value="Copper transport protein ATOX1"/>
    <property type="match status" value="1"/>
</dbReference>
<keyword evidence="2" id="KW-0488">Methylation</keyword>
<dbReference type="SUPFAM" id="SSF55008">
    <property type="entry name" value="HMA, heavy metal-associated domain"/>
    <property type="match status" value="1"/>
</dbReference>
<evidence type="ECO:0000256" key="2">
    <source>
        <dbReference type="ARBA" id="ARBA00022481"/>
    </source>
</evidence>
<dbReference type="PANTHER" id="PTHR45868:SF32">
    <property type="entry name" value="HMA DOMAIN-CONTAINING PROTEIN"/>
    <property type="match status" value="1"/>
</dbReference>
<dbReference type="Pfam" id="PF00403">
    <property type="entry name" value="HMA"/>
    <property type="match status" value="1"/>
</dbReference>
<evidence type="ECO:0000259" key="6">
    <source>
        <dbReference type="PROSITE" id="PS50846"/>
    </source>
</evidence>
<keyword evidence="4" id="KW-0449">Lipoprotein</keyword>
<dbReference type="InterPro" id="IPR036163">
    <property type="entry name" value="HMA_dom_sf"/>
</dbReference>
<dbReference type="PANTHER" id="PTHR45868">
    <property type="entry name" value="HEAVY METAL-ASSOCIATED ISOPRENYLATED PLANT PROTEIN 33-RELATED"/>
    <property type="match status" value="1"/>
</dbReference>
<dbReference type="GO" id="GO:0009626">
    <property type="term" value="P:plant-type hypersensitive response"/>
    <property type="evidence" value="ECO:0007669"/>
    <property type="project" value="UniProtKB-KW"/>
</dbReference>
<evidence type="ECO:0000313" key="7">
    <source>
        <dbReference type="EMBL" id="KAL3525509.1"/>
    </source>
</evidence>
<keyword evidence="3" id="KW-0479">Metal-binding</keyword>
<proteinExistence type="inferred from homology"/>
<keyword evidence="4" id="KW-0636">Prenylation</keyword>
<dbReference type="AlphaFoldDB" id="A0ABD3A1A8"/>
<gene>
    <name evidence="7" type="ORF">ACH5RR_013881</name>
</gene>
<dbReference type="InterPro" id="IPR006121">
    <property type="entry name" value="HMA_dom"/>
</dbReference>
<comment type="caution">
    <text evidence="7">The sequence shown here is derived from an EMBL/GenBank/DDBJ whole genome shotgun (WGS) entry which is preliminary data.</text>
</comment>
<keyword evidence="8" id="KW-1185">Reference proteome</keyword>
<reference evidence="7 8" key="1">
    <citation type="submission" date="2024-11" db="EMBL/GenBank/DDBJ databases">
        <title>A near-complete genome assembly of Cinchona calisaya.</title>
        <authorList>
            <person name="Lian D.C."/>
            <person name="Zhao X.W."/>
            <person name="Wei L."/>
        </authorList>
    </citation>
    <scope>NUCLEOTIDE SEQUENCE [LARGE SCALE GENOMIC DNA]</scope>
    <source>
        <tissue evidence="7">Nenye</tissue>
    </source>
</reference>
<name>A0ABD3A1A8_9GENT</name>
<evidence type="ECO:0000256" key="4">
    <source>
        <dbReference type="ARBA" id="ARBA00023289"/>
    </source>
</evidence>
<dbReference type="CDD" id="cd00371">
    <property type="entry name" value="HMA"/>
    <property type="match status" value="1"/>
</dbReference>
<dbReference type="EMBL" id="JBJUIK010000006">
    <property type="protein sequence ID" value="KAL3525509.1"/>
    <property type="molecule type" value="Genomic_DNA"/>
</dbReference>
<evidence type="ECO:0000256" key="3">
    <source>
        <dbReference type="ARBA" id="ARBA00022723"/>
    </source>
</evidence>
<organism evidence="7 8">
    <name type="scientific">Cinchona calisaya</name>
    <dbReference type="NCBI Taxonomy" id="153742"/>
    <lineage>
        <taxon>Eukaryota</taxon>
        <taxon>Viridiplantae</taxon>
        <taxon>Streptophyta</taxon>
        <taxon>Embryophyta</taxon>
        <taxon>Tracheophyta</taxon>
        <taxon>Spermatophyta</taxon>
        <taxon>Magnoliopsida</taxon>
        <taxon>eudicotyledons</taxon>
        <taxon>Gunneridae</taxon>
        <taxon>Pentapetalae</taxon>
        <taxon>asterids</taxon>
        <taxon>lamiids</taxon>
        <taxon>Gentianales</taxon>
        <taxon>Rubiaceae</taxon>
        <taxon>Cinchonoideae</taxon>
        <taxon>Cinchoneae</taxon>
        <taxon>Cinchona</taxon>
    </lineage>
</organism>
<sequence>MSGNEFHLVKIQTHVLKVQIHCDGCARKVKKLLKRIEGVYLVSIDTEEQKVKVSGTVDCATLIRKLTKSGKHAELWRPYHRQNQNVQGLSNWFADDKYQNSQQYLPDGVNASNIQPMFPSEFDRGIDDWSRERYLNETAGIKYLMGENNNRAITVGNNTAVAWDGDVIPDAHSLGGQLRSMGFQDHAGAFAGYGDTGYPRLQNLQASPAYYEQYYSPYMMSNNMQQYHYNLPTPMVMSKDIPDMHANYNMRMIDNHYLNQSQGVLNPMLAPVTHYSWNY</sequence>
<feature type="domain" description="HMA" evidence="6">
    <location>
        <begin position="11"/>
        <end position="74"/>
    </location>
</feature>
<evidence type="ECO:0000256" key="1">
    <source>
        <dbReference type="ARBA" id="ARBA00004170"/>
    </source>
</evidence>
<comment type="similarity">
    <text evidence="5">Belongs to the HIPP family.</text>
</comment>